<protein>
    <submittedName>
        <fullName evidence="2">Glycosyl hydrolase, BNR repeat</fullName>
    </submittedName>
</protein>
<dbReference type="AlphaFoldDB" id="A0A2Z5G1U9"/>
<dbReference type="Proteomes" id="UP000253606">
    <property type="component" value="Chromosome"/>
</dbReference>
<dbReference type="PANTHER" id="PTHR43739:SF5">
    <property type="entry name" value="EXO-ALPHA-SIALIDASE"/>
    <property type="match status" value="1"/>
</dbReference>
<accession>A0A2Z5G1U9</accession>
<dbReference type="PANTHER" id="PTHR43739">
    <property type="entry name" value="XYLOGLUCANASE (EUROFUNG)"/>
    <property type="match status" value="1"/>
</dbReference>
<keyword evidence="2" id="KW-0378">Hydrolase</keyword>
<dbReference type="EMBL" id="CP030840">
    <property type="protein sequence ID" value="AXC12625.1"/>
    <property type="molecule type" value="Genomic_DNA"/>
</dbReference>
<sequence>MARRNLTSSRLLKTLLAGASVIAVMPALGQTVSPQMYSDMDWRLIGPFRGGRAVAVSGIPGDGATFYFGAVDGGIWKTTNAGTTWKPIFDGQPVASIGALAMAPSNPQVLYAGTGETDIRSDLASGEGVYKSIDGGKTWKFIGLKETRQIAKIVVDPNDPDIVYVGALGHVYGPNPERGVYKSTDGGGTWQHILDKGPELGVADLAIAAGKPNELFASLWNAHRPPWSTYAPLAGDGSGLYRSIDAGQTWQTCTGKGLPDGKWGRVGVAVSSDGQRVYALIEAAKAGLYVSSDGGASWTLASSDARLTSRAWYFNRITIDPNDPNTVYVPNVALMGSIDGGKTFTVVRGAPGGDDYHELWVDPKDSSRLLLATDQGTSISVDKGNSWTTWYNQPTAQMYHVITDDKFPYTVYGAQQDSGGAGVLSRTDHGQITPRDWFPASGSESGYFAVDPKNSDIIYVSGSYGTVQRWDKLVSLSQDVSPWPVPIFGTEIDQRKYRDPWTPPLVFSPADKTSLYLGAQYVLRTTDGGLHWQQISPDLTGGKTTVRTSAIAEPGNPSAGNSVGSPPAPTLENAIALGYGTLATVAPSYLDKNLIWAGSDTGVISVTRDGGASWKDVTPAATKTPSMLWARISLIEPSHFNPAVAYAAVNRYRVDDRTPYLFKTADYGKTWQPITAGLSDPAFVIAVREDPKQKGLLYAGTEFGIYVSFDDGGRWLPLQMNLPVTSIRDMVIHGDDLVIATHGRSFWILDDITPLRQAAAHAASATPFLYKPEVTFRIDNDAFPGTPLPPEEPTAENPPAGAILDYYLPAETKSLDLNIYDQSHKLVRHVSSAIPAQPSHMDLPIADRWFPVPQRLETTPGHHRFIWNLAWGTSGVQESDEPDDGEGSIPRGPKVAPGIYTVQLSVDGKPLKPQQLNITMDPRIQATTAELQQNLTTAYKIFSTSLQTRRALAEIDSVKTQLGKNSFINPQLAQMQKALLASIDQITEGAGGSLGLEQANSEITSALNAAESSDRPIPSQVMQVYSEANAASALRLKQWAALKQGALVQFNQQLTQQKLTPIAISAIEHEVYILMTQ</sequence>
<proteinExistence type="predicted"/>
<dbReference type="InterPro" id="IPR015943">
    <property type="entry name" value="WD40/YVTN_repeat-like_dom_sf"/>
</dbReference>
<evidence type="ECO:0000256" key="1">
    <source>
        <dbReference type="SAM" id="SignalP"/>
    </source>
</evidence>
<dbReference type="Gene3D" id="2.130.10.10">
    <property type="entry name" value="YVTN repeat-like/Quinoprotein amine dehydrogenase"/>
    <property type="match status" value="5"/>
</dbReference>
<feature type="signal peptide" evidence="1">
    <location>
        <begin position="1"/>
        <end position="29"/>
    </location>
</feature>
<organism evidence="2 3">
    <name type="scientific">Acidisarcina polymorpha</name>
    <dbReference type="NCBI Taxonomy" id="2211140"/>
    <lineage>
        <taxon>Bacteria</taxon>
        <taxon>Pseudomonadati</taxon>
        <taxon>Acidobacteriota</taxon>
        <taxon>Terriglobia</taxon>
        <taxon>Terriglobales</taxon>
        <taxon>Acidobacteriaceae</taxon>
        <taxon>Acidisarcina</taxon>
    </lineage>
</organism>
<dbReference type="KEGG" id="abas:ACPOL_3334"/>
<keyword evidence="3" id="KW-1185">Reference proteome</keyword>
<keyword evidence="1" id="KW-0732">Signal</keyword>
<evidence type="ECO:0000313" key="3">
    <source>
        <dbReference type="Proteomes" id="UP000253606"/>
    </source>
</evidence>
<name>A0A2Z5G1U9_9BACT</name>
<dbReference type="CDD" id="cd15482">
    <property type="entry name" value="Sialidase_non-viral"/>
    <property type="match status" value="2"/>
</dbReference>
<dbReference type="InterPro" id="IPR052025">
    <property type="entry name" value="Xyloglucanase_GH74"/>
</dbReference>
<dbReference type="InterPro" id="IPR036278">
    <property type="entry name" value="Sialidase_sf"/>
</dbReference>
<evidence type="ECO:0000313" key="2">
    <source>
        <dbReference type="EMBL" id="AXC12625.1"/>
    </source>
</evidence>
<dbReference type="RefSeq" id="WP_161557376.1">
    <property type="nucleotide sequence ID" value="NZ_CP030840.1"/>
</dbReference>
<reference evidence="2 3" key="1">
    <citation type="journal article" date="2018" name="Front. Microbiol.">
        <title>Hydrolytic Capabilities as a Key to Environmental Success: Chitinolytic and Cellulolytic Acidobacteria From Acidic Sub-arctic Soils and Boreal Peatlands.</title>
        <authorList>
            <person name="Belova S.E."/>
            <person name="Ravin N.V."/>
            <person name="Pankratov T.A."/>
            <person name="Rakitin A.L."/>
            <person name="Ivanova A.A."/>
            <person name="Beletsky A.V."/>
            <person name="Mardanov A.V."/>
            <person name="Sinninghe Damste J.S."/>
            <person name="Dedysh S.N."/>
        </authorList>
    </citation>
    <scope>NUCLEOTIDE SEQUENCE [LARGE SCALE GENOMIC DNA]</scope>
    <source>
        <strain evidence="2 3">SBC82</strain>
    </source>
</reference>
<dbReference type="SUPFAM" id="SSF110296">
    <property type="entry name" value="Oligoxyloglucan reducing end-specific cellobiohydrolase"/>
    <property type="match status" value="1"/>
</dbReference>
<dbReference type="GO" id="GO:0016787">
    <property type="term" value="F:hydrolase activity"/>
    <property type="evidence" value="ECO:0007669"/>
    <property type="project" value="UniProtKB-KW"/>
</dbReference>
<dbReference type="GO" id="GO:0010411">
    <property type="term" value="P:xyloglucan metabolic process"/>
    <property type="evidence" value="ECO:0007669"/>
    <property type="project" value="TreeGrafter"/>
</dbReference>
<dbReference type="SUPFAM" id="SSF50939">
    <property type="entry name" value="Sialidases"/>
    <property type="match status" value="1"/>
</dbReference>
<feature type="chain" id="PRO_5016262007" evidence="1">
    <location>
        <begin position="30"/>
        <end position="1077"/>
    </location>
</feature>
<gene>
    <name evidence="2" type="ORF">ACPOL_3334</name>
</gene>